<gene>
    <name evidence="1" type="ORF">DCC39_04705</name>
</gene>
<evidence type="ECO:0000313" key="2">
    <source>
        <dbReference type="Proteomes" id="UP000245998"/>
    </source>
</evidence>
<accession>A0A2U1K6F0</accession>
<reference evidence="1 2" key="1">
    <citation type="submission" date="2018-04" db="EMBL/GenBank/DDBJ databases">
        <title>Camelliibacillus theae gen. nov., sp. nov., isolated from Pu'er tea.</title>
        <authorList>
            <person name="Niu L."/>
        </authorList>
    </citation>
    <scope>NUCLEOTIDE SEQUENCE [LARGE SCALE GENOMIC DNA]</scope>
    <source>
        <strain evidence="1 2">T8</strain>
    </source>
</reference>
<dbReference type="Proteomes" id="UP000245998">
    <property type="component" value="Unassembled WGS sequence"/>
</dbReference>
<dbReference type="RefSeq" id="WP_116553730.1">
    <property type="nucleotide sequence ID" value="NZ_QCZG01000006.1"/>
</dbReference>
<comment type="caution">
    <text evidence="1">The sequence shown here is derived from an EMBL/GenBank/DDBJ whole genome shotgun (WGS) entry which is preliminary data.</text>
</comment>
<sequence length="68" mass="7251">MFESTFQKELARRAGAQAEIATNTNLIDGLMLQIGPIVIVVQNTGYGINITISISLGAINFVRFPAAA</sequence>
<organism evidence="1 2">
    <name type="scientific">Pueribacillus theae</name>
    <dbReference type="NCBI Taxonomy" id="2171751"/>
    <lineage>
        <taxon>Bacteria</taxon>
        <taxon>Bacillati</taxon>
        <taxon>Bacillota</taxon>
        <taxon>Bacilli</taxon>
        <taxon>Bacillales</taxon>
        <taxon>Bacillaceae</taxon>
        <taxon>Pueribacillus</taxon>
    </lineage>
</organism>
<proteinExistence type="predicted"/>
<protein>
    <submittedName>
        <fullName evidence="1">Uncharacterized protein</fullName>
    </submittedName>
</protein>
<evidence type="ECO:0000313" key="1">
    <source>
        <dbReference type="EMBL" id="PWA12739.1"/>
    </source>
</evidence>
<keyword evidence="2" id="KW-1185">Reference proteome</keyword>
<dbReference type="OrthoDB" id="2890046at2"/>
<dbReference type="AlphaFoldDB" id="A0A2U1K6F0"/>
<dbReference type="EMBL" id="QCZG01000006">
    <property type="protein sequence ID" value="PWA12739.1"/>
    <property type="molecule type" value="Genomic_DNA"/>
</dbReference>
<name>A0A2U1K6F0_9BACI</name>